<dbReference type="InterPro" id="IPR012337">
    <property type="entry name" value="RNaseH-like_sf"/>
</dbReference>
<feature type="domain" description="Integrase catalytic" evidence="8">
    <location>
        <begin position="1014"/>
        <end position="1180"/>
    </location>
</feature>
<evidence type="ECO:0000256" key="1">
    <source>
        <dbReference type="ARBA" id="ARBA00012493"/>
    </source>
</evidence>
<dbReference type="GO" id="GO:0003964">
    <property type="term" value="F:RNA-directed DNA polymerase activity"/>
    <property type="evidence" value="ECO:0007669"/>
    <property type="project" value="UniProtKB-KW"/>
</dbReference>
<dbReference type="Gene3D" id="2.40.70.10">
    <property type="entry name" value="Acid Proteases"/>
    <property type="match status" value="1"/>
</dbReference>
<organism evidence="9">
    <name type="scientific">Strongyloides ratti</name>
    <name type="common">Parasitic roundworm</name>
    <dbReference type="NCBI Taxonomy" id="34506"/>
    <lineage>
        <taxon>Eukaryota</taxon>
        <taxon>Metazoa</taxon>
        <taxon>Ecdysozoa</taxon>
        <taxon>Nematoda</taxon>
        <taxon>Chromadorea</taxon>
        <taxon>Rhabditida</taxon>
        <taxon>Tylenchina</taxon>
        <taxon>Panagrolaimomorpha</taxon>
        <taxon>Strongyloidoidea</taxon>
        <taxon>Strongyloididae</taxon>
        <taxon>Strongyloides</taxon>
    </lineage>
</organism>
<dbReference type="Pfam" id="PF00078">
    <property type="entry name" value="RVT_1"/>
    <property type="match status" value="1"/>
</dbReference>
<dbReference type="GO" id="GO:0042575">
    <property type="term" value="C:DNA polymerase complex"/>
    <property type="evidence" value="ECO:0007669"/>
    <property type="project" value="UniProtKB-ARBA"/>
</dbReference>
<dbReference type="SUPFAM" id="SSF50630">
    <property type="entry name" value="Acid proteases"/>
    <property type="match status" value="1"/>
</dbReference>
<dbReference type="InterPro" id="IPR043502">
    <property type="entry name" value="DNA/RNA_pol_sf"/>
</dbReference>
<dbReference type="CTD" id="36385649"/>
<dbReference type="InterPro" id="IPR041588">
    <property type="entry name" value="Integrase_H2C2"/>
</dbReference>
<reference evidence="9" key="2">
    <citation type="submission" date="2014-09" db="EMBL/GenBank/DDBJ databases">
        <authorList>
            <person name="Aslett A.Martin."/>
        </authorList>
    </citation>
    <scope>NUCLEOTIDE SEQUENCE</scope>
    <source>
        <strain evidence="9">ED321 Heterogonic</strain>
    </source>
</reference>
<dbReference type="InterPro" id="IPR000477">
    <property type="entry name" value="RT_dom"/>
</dbReference>
<dbReference type="InterPro" id="IPR050951">
    <property type="entry name" value="Retrovirus_Pol_polyprotein"/>
</dbReference>
<keyword evidence="3" id="KW-0548">Nucleotidyltransferase</keyword>
<dbReference type="InterPro" id="IPR041577">
    <property type="entry name" value="RT_RNaseH_2"/>
</dbReference>
<dbReference type="WormBase" id="SRAE_X000256800">
    <property type="protein sequence ID" value="SRP10847"/>
    <property type="gene ID" value="WBGene00268155"/>
</dbReference>
<proteinExistence type="predicted"/>
<dbReference type="Gene3D" id="3.30.420.10">
    <property type="entry name" value="Ribonuclease H-like superfamily/Ribonuclease H"/>
    <property type="match status" value="1"/>
</dbReference>
<dbReference type="OrthoDB" id="5830590at2759"/>
<dbReference type="Gene3D" id="3.30.70.270">
    <property type="match status" value="2"/>
</dbReference>
<dbReference type="Gene3D" id="1.10.340.70">
    <property type="match status" value="1"/>
</dbReference>
<dbReference type="Proteomes" id="UP000035682">
    <property type="component" value="Unplaced"/>
</dbReference>
<keyword evidence="2" id="KW-0808">Transferase</keyword>
<accession>A0A090KTG0</accession>
<keyword evidence="5" id="KW-0378">Hydrolase</keyword>
<gene>
    <name evidence="9 11 12" type="ORF">SRAE_X000256800</name>
</gene>
<evidence type="ECO:0000313" key="11">
    <source>
        <dbReference type="WBParaSite" id="SRAE_X000256800.1"/>
    </source>
</evidence>
<dbReference type="PANTHER" id="PTHR37984">
    <property type="entry name" value="PROTEIN CBG26694"/>
    <property type="match status" value="1"/>
</dbReference>
<evidence type="ECO:0000256" key="4">
    <source>
        <dbReference type="ARBA" id="ARBA00022722"/>
    </source>
</evidence>
<dbReference type="GO" id="GO:0003676">
    <property type="term" value="F:nucleic acid binding"/>
    <property type="evidence" value="ECO:0007669"/>
    <property type="project" value="InterPro"/>
</dbReference>
<evidence type="ECO:0000259" key="8">
    <source>
        <dbReference type="PROSITE" id="PS50994"/>
    </source>
</evidence>
<keyword evidence="6" id="KW-0511">Multifunctional enzyme</keyword>
<evidence type="ECO:0000313" key="12">
    <source>
        <dbReference type="WormBase" id="SRAE_X000256800"/>
    </source>
</evidence>
<dbReference type="PROSITE" id="PS50878">
    <property type="entry name" value="RT_POL"/>
    <property type="match status" value="1"/>
</dbReference>
<dbReference type="EC" id="2.7.7.49" evidence="1"/>
<keyword evidence="4" id="KW-0540">Nuclease</keyword>
<dbReference type="CDD" id="cd09274">
    <property type="entry name" value="RNase_HI_RT_Ty3"/>
    <property type="match status" value="1"/>
</dbReference>
<evidence type="ECO:0000256" key="3">
    <source>
        <dbReference type="ARBA" id="ARBA00022695"/>
    </source>
</evidence>
<sequence length="1567" mass="180983">MTSPENRILYNTRLQERLYSNSNNMNSNQNITPASNTWMSVTPFDPKQSFQTWFSTFDLHVQFDGLDEQRKLIALQLRGGDAVRRHIEEMPEGRRTYTLVIASLIKTFTGAISVETASSQLVSYRFNYSDFRNSLNNYVALIDQANPSTRRESFRSLVEERLINNLREGLARYLRNQRRHYGTLEEMIEDLILENDLQQNHHKKKKGRFTYHSDNFINYSRNTDRCRIYQNSNHTNAECRKQKPTTEPLPKNETSHINSNLIQMSATINNRKCRVLIDSEATCTLVSPSFAKSLKVDFNTSPSYLTTAGSPSFAKQIHAPLNLRISNCSYQTNLNNYIAPHDFNGYHVILGMNYLVPLRCSISTHDRKAYFCQPPTLNFLLSPQEESLKEEEDKFRQLIQENYGSVDPQEDYDVGPGLFTTPPQEFFTIPPIGIKHYSSPPSEDDDHIIQQMLNHSIIEESTSLMTLPYYLLIKRDEKGKPQKQNGKIRKRFILDCREINHKTRVVPFHCLSLQILLQQLKKFDFGSTIDLHQGYFQMLLNEADRPLFSFKYRYQVYQFRRAPMGAKNSPSFFQNNMEILLANIRKQYQSHTNIFIYMDDILILTKGTAALHLQVVETIIEEIHSKQGKISLTKCCFLRTSLSFLSWTFSKNTITPTISQLIQNSTLPQIKKELYSKLQCFNYFRLSIPKFHERTRDLYQLTKGPKNEKVKWTKELSDKYYSFCKYIFNKPMIYMYDEKQPLILKVDGSNSGIGGFLCQRDIEGIIRPLGFFSYPLQETKNPRSPTYIELLAIARGISTFRYLIQGKELIVESDHRPLSGLIKQSTTPKFAELISSIAQYTTNIKYINGSNNQLADLLSRIFNNIKSEMNQVEQPKKRGRPKKLLNPMCQDDKYYINYELLPIDLASLQKMDEELTSSLQDGKYNNLQIEKVNDIIVTKDTKVPIITDEETIQTIFKICHDQSGHWNAIATKEIIQKYVYIPNLEMKIKDYISKCDTCNRFNSKNYEKAKSEEQIYNTFECLAANAMGPLEITKNNSIHILLYVCPASKFVIAHAMPDLTSKSIINSLQQIKASYTLPRILRTDSARYWTAREVEKYLQANQVFHSLSTPTNSTGNAFAERFIRTLQTILGKLLLDYPSTQWDQILPEAIYSMNHFLRNGSTPFQQVLKFVPSTVLQLAMQKSLTQKELQNIKQKIKATESAAYAKVRRRTKLQPRYEEKTAVDGVSRDGKTLHLLREGRTYLRPKRNTKITIFLNAGIYKREIESEFLNETTISTISDSDKIKHSIINETEILKNENEIESSGDIDTLINTETTNSLINTTESFYDGVNENNLNLIEEKFIAIDPVNNYTEMHTTTELTLNEDITTDSTIITSLPDIHKCPCKISHNFLHSNNYSIIFNLTNFINSTFSPTILFSPIITNNDDKKMFCDCDCMCKINELLNKTKVTSTTTTTTMATTTIPEDKKIIYISNRQRQCKCTCDNESIINFLDTINYKKLKGKLCKCTCDMKSLLSITTTINPPTINTLQPNKKKLCKCICEKEEFFDKQMTTTVKSTKKKLCKCTCDKE</sequence>
<keyword evidence="10" id="KW-1185">Reference proteome</keyword>
<feature type="domain" description="Reverse transcriptase" evidence="7">
    <location>
        <begin position="453"/>
        <end position="649"/>
    </location>
</feature>
<dbReference type="RefSeq" id="XP_024499994.1">
    <property type="nucleotide sequence ID" value="XM_024645742.1"/>
</dbReference>
<evidence type="ECO:0000256" key="2">
    <source>
        <dbReference type="ARBA" id="ARBA00022679"/>
    </source>
</evidence>
<dbReference type="GO" id="GO:0015074">
    <property type="term" value="P:DNA integration"/>
    <property type="evidence" value="ECO:0007669"/>
    <property type="project" value="InterPro"/>
</dbReference>
<dbReference type="CDD" id="cd00303">
    <property type="entry name" value="retropepsin_like"/>
    <property type="match status" value="1"/>
</dbReference>
<evidence type="ECO:0000313" key="10">
    <source>
        <dbReference type="Proteomes" id="UP000035682"/>
    </source>
</evidence>
<keyword evidence="5" id="KW-0255">Endonuclease</keyword>
<reference evidence="10" key="1">
    <citation type="submission" date="2014-09" db="EMBL/GenBank/DDBJ databases">
        <authorList>
            <person name="Martin A.A."/>
        </authorList>
    </citation>
    <scope>NUCLEOTIDE SEQUENCE</scope>
    <source>
        <strain evidence="10">ED321</strain>
    </source>
</reference>
<dbReference type="SUPFAM" id="SSF53098">
    <property type="entry name" value="Ribonuclease H-like"/>
    <property type="match status" value="1"/>
</dbReference>
<dbReference type="SUPFAM" id="SSF56672">
    <property type="entry name" value="DNA/RNA polymerases"/>
    <property type="match status" value="1"/>
</dbReference>
<dbReference type="Gene3D" id="3.10.10.10">
    <property type="entry name" value="HIV Type 1 Reverse Transcriptase, subunit A, domain 1"/>
    <property type="match status" value="1"/>
</dbReference>
<dbReference type="GO" id="GO:0004519">
    <property type="term" value="F:endonuclease activity"/>
    <property type="evidence" value="ECO:0007669"/>
    <property type="project" value="UniProtKB-KW"/>
</dbReference>
<dbReference type="InterPro" id="IPR043128">
    <property type="entry name" value="Rev_trsase/Diguanyl_cyclase"/>
</dbReference>
<dbReference type="GeneID" id="36385649"/>
<dbReference type="PANTHER" id="PTHR37984:SF5">
    <property type="entry name" value="PROTEIN NYNRIN-LIKE"/>
    <property type="match status" value="1"/>
</dbReference>
<dbReference type="PROSITE" id="PS50994">
    <property type="entry name" value="INTEGRASE"/>
    <property type="match status" value="1"/>
</dbReference>
<dbReference type="Pfam" id="PF17919">
    <property type="entry name" value="RT_RNaseH_2"/>
    <property type="match status" value="1"/>
</dbReference>
<keyword evidence="9" id="KW-0695">RNA-directed DNA polymerase</keyword>
<evidence type="ECO:0000259" key="7">
    <source>
        <dbReference type="PROSITE" id="PS50878"/>
    </source>
</evidence>
<dbReference type="Pfam" id="PF13975">
    <property type="entry name" value="gag-asp_proteas"/>
    <property type="match status" value="1"/>
</dbReference>
<dbReference type="WBParaSite" id="SRAE_X000256800.1">
    <property type="protein sequence ID" value="SRAE_X000256800.1"/>
    <property type="gene ID" value="WBGene00268155"/>
</dbReference>
<dbReference type="EMBL" id="LN609401">
    <property type="protein sequence ID" value="CEF60785.1"/>
    <property type="molecule type" value="Genomic_DNA"/>
</dbReference>
<name>A0A090KTG0_STRRB</name>
<dbReference type="Pfam" id="PF17921">
    <property type="entry name" value="Integrase_H2C2"/>
    <property type="match status" value="1"/>
</dbReference>
<evidence type="ECO:0000313" key="9">
    <source>
        <dbReference type="EMBL" id="CEF60785.1"/>
    </source>
</evidence>
<dbReference type="InterPro" id="IPR021109">
    <property type="entry name" value="Peptidase_aspartic_dom_sf"/>
</dbReference>
<dbReference type="InterPro" id="IPR001584">
    <property type="entry name" value="Integrase_cat-core"/>
</dbReference>
<evidence type="ECO:0000256" key="5">
    <source>
        <dbReference type="ARBA" id="ARBA00022759"/>
    </source>
</evidence>
<evidence type="ECO:0000256" key="6">
    <source>
        <dbReference type="ARBA" id="ARBA00023268"/>
    </source>
</evidence>
<protein>
    <recommendedName>
        <fullName evidence="1">RNA-directed DNA polymerase</fullName>
        <ecNumber evidence="1">2.7.7.49</ecNumber>
    </recommendedName>
</protein>
<dbReference type="CDD" id="cd01647">
    <property type="entry name" value="RT_LTR"/>
    <property type="match status" value="1"/>
</dbReference>
<reference evidence="11" key="3">
    <citation type="submission" date="2020-12" db="UniProtKB">
        <authorList>
            <consortium name="WormBaseParasite"/>
        </authorList>
    </citation>
    <scope>IDENTIFICATION</scope>
</reference>
<dbReference type="InterPro" id="IPR036397">
    <property type="entry name" value="RNaseH_sf"/>
</dbReference>